<dbReference type="InterPro" id="IPR036429">
    <property type="entry name" value="SpoA-like_sf"/>
</dbReference>
<keyword evidence="7" id="KW-0283">Flagellar rotation</keyword>
<comment type="subcellular location">
    <subcellularLocation>
        <location evidence="1">Bacterial flagellum basal body</location>
    </subcellularLocation>
    <subcellularLocation>
        <location evidence="2">Cell membrane</location>
        <topology evidence="2">Peripheral membrane protein</topology>
    </subcellularLocation>
</comment>
<keyword evidence="12" id="KW-0969">Cilium</keyword>
<dbReference type="GO" id="GO:0009425">
    <property type="term" value="C:bacterial-type flagellum basal body"/>
    <property type="evidence" value="ECO:0007669"/>
    <property type="project" value="UniProtKB-SubCell"/>
</dbReference>
<dbReference type="InterPro" id="IPR001543">
    <property type="entry name" value="FliN-like_C"/>
</dbReference>
<dbReference type="GO" id="GO:0071978">
    <property type="term" value="P:bacterial-type flagellum-dependent swarming motility"/>
    <property type="evidence" value="ECO:0007669"/>
    <property type="project" value="TreeGrafter"/>
</dbReference>
<dbReference type="InterPro" id="IPR028976">
    <property type="entry name" value="CheC-like_sf"/>
</dbReference>
<keyword evidence="12" id="KW-0282">Flagellum</keyword>
<proteinExistence type="inferred from homology"/>
<comment type="similarity">
    <text evidence="3">Belongs to the FliM family.</text>
</comment>
<dbReference type="RefSeq" id="WP_366922965.1">
    <property type="nucleotide sequence ID" value="NZ_CP121694.1"/>
</dbReference>
<dbReference type="PANTHER" id="PTHR30034:SF6">
    <property type="entry name" value="YOP PROTEINS TRANSLOCATION PROTEIN Q"/>
    <property type="match status" value="1"/>
</dbReference>
<dbReference type="Gene3D" id="3.40.1550.10">
    <property type="entry name" value="CheC-like"/>
    <property type="match status" value="1"/>
</dbReference>
<dbReference type="GO" id="GO:0003774">
    <property type="term" value="F:cytoskeletal motor activity"/>
    <property type="evidence" value="ECO:0007669"/>
    <property type="project" value="InterPro"/>
</dbReference>
<dbReference type="EMBL" id="CP121694">
    <property type="protein sequence ID" value="WRO23587.1"/>
    <property type="molecule type" value="Genomic_DNA"/>
</dbReference>
<protein>
    <recommendedName>
        <fullName evidence="4 10">Flagellar motor switch protein FliM</fullName>
    </recommendedName>
</protein>
<dbReference type="KEGG" id="dbc:MFMK1_003450"/>
<evidence type="ECO:0000313" key="13">
    <source>
        <dbReference type="Proteomes" id="UP001329915"/>
    </source>
</evidence>
<dbReference type="SUPFAM" id="SSF103039">
    <property type="entry name" value="CheC-like"/>
    <property type="match status" value="1"/>
</dbReference>
<dbReference type="PANTHER" id="PTHR30034">
    <property type="entry name" value="FLAGELLAR MOTOR SWITCH PROTEIN FLIM"/>
    <property type="match status" value="1"/>
</dbReference>
<dbReference type="Gene3D" id="2.30.330.10">
    <property type="entry name" value="SpoA-like"/>
    <property type="match status" value="1"/>
</dbReference>
<dbReference type="SUPFAM" id="SSF101801">
    <property type="entry name" value="Surface presentation of antigens (SPOA)"/>
    <property type="match status" value="1"/>
</dbReference>
<keyword evidence="9" id="KW-0975">Bacterial flagellum</keyword>
<dbReference type="InterPro" id="IPR001689">
    <property type="entry name" value="Flag_FliM"/>
</dbReference>
<dbReference type="PRINTS" id="PR00955">
    <property type="entry name" value="FLGMOTORFLIM"/>
</dbReference>
<evidence type="ECO:0000256" key="4">
    <source>
        <dbReference type="ARBA" id="ARBA00021898"/>
    </source>
</evidence>
<dbReference type="Pfam" id="PF02154">
    <property type="entry name" value="FliM"/>
    <property type="match status" value="1"/>
</dbReference>
<keyword evidence="6" id="KW-0145">Chemotaxis</keyword>
<keyword evidence="8" id="KW-0472">Membrane</keyword>
<keyword evidence="12" id="KW-0966">Cell projection</keyword>
<evidence type="ECO:0000313" key="12">
    <source>
        <dbReference type="EMBL" id="WRO23587.1"/>
    </source>
</evidence>
<dbReference type="CDD" id="cd17908">
    <property type="entry name" value="FliM"/>
    <property type="match status" value="1"/>
</dbReference>
<evidence type="ECO:0000256" key="5">
    <source>
        <dbReference type="ARBA" id="ARBA00022475"/>
    </source>
</evidence>
<evidence type="ECO:0000256" key="1">
    <source>
        <dbReference type="ARBA" id="ARBA00004117"/>
    </source>
</evidence>
<evidence type="ECO:0000256" key="3">
    <source>
        <dbReference type="ARBA" id="ARBA00011049"/>
    </source>
</evidence>
<accession>A0AAU0UTK7</accession>
<keyword evidence="5" id="KW-1003">Cell membrane</keyword>
<dbReference type="Proteomes" id="UP001329915">
    <property type="component" value="Chromosome"/>
</dbReference>
<name>A0AAU0UTK7_9FIRM</name>
<dbReference type="Pfam" id="PF01052">
    <property type="entry name" value="FliMN_C"/>
    <property type="match status" value="1"/>
</dbReference>
<evidence type="ECO:0000256" key="9">
    <source>
        <dbReference type="ARBA" id="ARBA00023143"/>
    </source>
</evidence>
<dbReference type="PIRSF" id="PIRSF002888">
    <property type="entry name" value="FliM"/>
    <property type="match status" value="1"/>
</dbReference>
<reference evidence="12 13" key="1">
    <citation type="submission" date="2023-04" db="EMBL/GenBank/DDBJ databases">
        <authorList>
            <person name="Hsu D."/>
        </authorList>
    </citation>
    <scope>NUCLEOTIDE SEQUENCE [LARGE SCALE GENOMIC DNA]</scope>
    <source>
        <strain evidence="12 13">MK1</strain>
    </source>
</reference>
<gene>
    <name evidence="12" type="primary">fliM</name>
    <name evidence="12" type="ORF">MFMK1_003450</name>
</gene>
<evidence type="ECO:0000256" key="10">
    <source>
        <dbReference type="NCBIfam" id="TIGR01397"/>
    </source>
</evidence>
<evidence type="ECO:0000256" key="6">
    <source>
        <dbReference type="ARBA" id="ARBA00022500"/>
    </source>
</evidence>
<sequence>MEEVLSQSEIDLLLNAISTGELDTKQLKEENTQEKVRSYDFRRPNKFSKDQLRTLHMIHDNFARLLSNFLSAYLRTSAQIKIMSVDQLTYEDFINSVPTPTLMTVFSLPPLKGTGVLETNSAFVFPMIDLLFGGTGKMTEEVRELTEIEMSVLRKINARMLDNLVTAWADLFDISPQIESMETNPQYNQVISPNETIALVTLSSQIGNTQGYINLCLPYITLETVISKLSAHYWFSGSDQKDRDTYYKAMSKFLGKAPVTLTALCGETQLTVREFLQLETGDCLILDRSVDSDMDMLVEGHTKLKFQPGVKGNTLAAQITTIVNEGDVVDE</sequence>
<organism evidence="12 13">
    <name type="scientific">Metallumcola ferriviriculae</name>
    <dbReference type="NCBI Taxonomy" id="3039180"/>
    <lineage>
        <taxon>Bacteria</taxon>
        <taxon>Bacillati</taxon>
        <taxon>Bacillota</taxon>
        <taxon>Clostridia</taxon>
        <taxon>Neomoorellales</taxon>
        <taxon>Desulfitibacteraceae</taxon>
        <taxon>Metallumcola</taxon>
    </lineage>
</organism>
<evidence type="ECO:0000259" key="11">
    <source>
        <dbReference type="Pfam" id="PF01052"/>
    </source>
</evidence>
<evidence type="ECO:0000256" key="8">
    <source>
        <dbReference type="ARBA" id="ARBA00023136"/>
    </source>
</evidence>
<feature type="domain" description="Flagellar motor switch protein FliN-like C-terminal" evidence="11">
    <location>
        <begin position="254"/>
        <end position="323"/>
    </location>
</feature>
<dbReference type="AlphaFoldDB" id="A0AAU0UTK7"/>
<dbReference type="GO" id="GO:0050918">
    <property type="term" value="P:positive chemotaxis"/>
    <property type="evidence" value="ECO:0007669"/>
    <property type="project" value="TreeGrafter"/>
</dbReference>
<dbReference type="GO" id="GO:0005886">
    <property type="term" value="C:plasma membrane"/>
    <property type="evidence" value="ECO:0007669"/>
    <property type="project" value="UniProtKB-SubCell"/>
</dbReference>
<evidence type="ECO:0000256" key="2">
    <source>
        <dbReference type="ARBA" id="ARBA00004202"/>
    </source>
</evidence>
<dbReference type="NCBIfam" id="TIGR01397">
    <property type="entry name" value="fliM_switch"/>
    <property type="match status" value="1"/>
</dbReference>
<evidence type="ECO:0000256" key="7">
    <source>
        <dbReference type="ARBA" id="ARBA00022779"/>
    </source>
</evidence>
<keyword evidence="13" id="KW-1185">Reference proteome</keyword>